<dbReference type="SMART" id="SM00382">
    <property type="entry name" value="AAA"/>
    <property type="match status" value="1"/>
</dbReference>
<dbReference type="PANTHER" id="PTHR43581:SF2">
    <property type="entry name" value="EXCINUCLEASE ATPASE SUBUNIT"/>
    <property type="match status" value="1"/>
</dbReference>
<name>A0A4P2R3X7_SORCE</name>
<feature type="domain" description="AAA+ ATPase" evidence="1">
    <location>
        <begin position="22"/>
        <end position="377"/>
    </location>
</feature>
<dbReference type="EMBL" id="CP012672">
    <property type="protein sequence ID" value="AUX37757.1"/>
    <property type="molecule type" value="Genomic_DNA"/>
</dbReference>
<evidence type="ECO:0000259" key="1">
    <source>
        <dbReference type="SMART" id="SM00382"/>
    </source>
</evidence>
<dbReference type="InterPro" id="IPR027417">
    <property type="entry name" value="P-loop_NTPase"/>
</dbReference>
<keyword evidence="2" id="KW-0067">ATP-binding</keyword>
<dbReference type="InterPro" id="IPR003593">
    <property type="entry name" value="AAA+_ATPase"/>
</dbReference>
<dbReference type="Pfam" id="PF13304">
    <property type="entry name" value="AAA_21"/>
    <property type="match status" value="1"/>
</dbReference>
<dbReference type="InterPro" id="IPR051396">
    <property type="entry name" value="Bact_Antivir_Def_Nuclease"/>
</dbReference>
<sequence length="446" mass="49003">MRIDEIRLINFRAFERFALQLEPRLTVLVGRNGTGKTTVLEGLAVALGAWLSFFNASRDDRPIPRSAARFVTTMHDGVPSVATCYPVRVEANGQTLMGSAGWARELRSADGRTTTSGITSDGRTVLLEANQVQKIRRDIEGGMADTEPIALPVLAYYGTGRLWRHKRDKMPEKAGLKSRLQGYRAALEAASDQKGFEAWMAWREEDRVQRLARAAEEGRPLSEVRSPELEGVSAAACACLEGARRIYYSANYQELRVDFKDGSSLPFGALSDGQRNLIAVAADIAWRATQLNPSLGAEAPARATGVVLIDEVDLHLHPAWQWRVLDDLLHAFPGLQFVVTTHSPQVMSAAPRGSVRLLDPDHQAHRVERIAGKDTNTILEDILGAPSRLKVIQEKLDELARQIDDGQLVEAKALLAELSSILGEDDTQIVAARWELSMAETGNAPD</sequence>
<dbReference type="PANTHER" id="PTHR43581">
    <property type="entry name" value="ATP/GTP PHOSPHATASE"/>
    <property type="match status" value="1"/>
</dbReference>
<dbReference type="Pfam" id="PF13476">
    <property type="entry name" value="AAA_23"/>
    <property type="match status" value="1"/>
</dbReference>
<evidence type="ECO:0000313" key="2">
    <source>
        <dbReference type="EMBL" id="AUX37757.1"/>
    </source>
</evidence>
<evidence type="ECO:0000313" key="3">
    <source>
        <dbReference type="Proteomes" id="UP000295497"/>
    </source>
</evidence>
<dbReference type="InterPro" id="IPR003959">
    <property type="entry name" value="ATPase_AAA_core"/>
</dbReference>
<reference evidence="2 3" key="1">
    <citation type="submission" date="2015-09" db="EMBL/GenBank/DDBJ databases">
        <title>Sorangium comparison.</title>
        <authorList>
            <person name="Zaburannyi N."/>
            <person name="Bunk B."/>
            <person name="Overmann J."/>
            <person name="Mueller R."/>
        </authorList>
    </citation>
    <scope>NUCLEOTIDE SEQUENCE [LARGE SCALE GENOMIC DNA]</scope>
    <source>
        <strain evidence="2 3">So ce836</strain>
    </source>
</reference>
<dbReference type="RefSeq" id="WP_129580328.1">
    <property type="nucleotide sequence ID" value="NZ_CP012672.1"/>
</dbReference>
<dbReference type="AlphaFoldDB" id="A0A4P2R3X7"/>
<proteinExistence type="predicted"/>
<dbReference type="SUPFAM" id="SSF52540">
    <property type="entry name" value="P-loop containing nucleoside triphosphate hydrolases"/>
    <property type="match status" value="1"/>
</dbReference>
<organism evidence="2 3">
    <name type="scientific">Sorangium cellulosum</name>
    <name type="common">Polyangium cellulosum</name>
    <dbReference type="NCBI Taxonomy" id="56"/>
    <lineage>
        <taxon>Bacteria</taxon>
        <taxon>Pseudomonadati</taxon>
        <taxon>Myxococcota</taxon>
        <taxon>Polyangia</taxon>
        <taxon>Polyangiales</taxon>
        <taxon>Polyangiaceae</taxon>
        <taxon>Sorangium</taxon>
    </lineage>
</organism>
<dbReference type="Proteomes" id="UP000295497">
    <property type="component" value="Chromosome"/>
</dbReference>
<protein>
    <submittedName>
        <fullName evidence="2">ATP-binding protein</fullName>
    </submittedName>
</protein>
<dbReference type="GO" id="GO:0016887">
    <property type="term" value="F:ATP hydrolysis activity"/>
    <property type="evidence" value="ECO:0007669"/>
    <property type="project" value="InterPro"/>
</dbReference>
<dbReference type="InterPro" id="IPR038729">
    <property type="entry name" value="Rad50/SbcC_AAA"/>
</dbReference>
<dbReference type="GO" id="GO:0006302">
    <property type="term" value="P:double-strand break repair"/>
    <property type="evidence" value="ECO:0007669"/>
    <property type="project" value="InterPro"/>
</dbReference>
<gene>
    <name evidence="2" type="ORF">SOCE836_099890</name>
</gene>
<dbReference type="GO" id="GO:0005524">
    <property type="term" value="F:ATP binding"/>
    <property type="evidence" value="ECO:0007669"/>
    <property type="project" value="UniProtKB-KW"/>
</dbReference>
<keyword evidence="2" id="KW-0547">Nucleotide-binding</keyword>
<dbReference type="Gene3D" id="3.40.50.300">
    <property type="entry name" value="P-loop containing nucleotide triphosphate hydrolases"/>
    <property type="match status" value="2"/>
</dbReference>
<accession>A0A4P2R3X7</accession>